<evidence type="ECO:0000313" key="1">
    <source>
        <dbReference type="EMBL" id="BCI68088.1"/>
    </source>
</evidence>
<protein>
    <recommendedName>
        <fullName evidence="3">Phage tail protein</fullName>
    </recommendedName>
</protein>
<name>A0A6S6PJS8_ACEAC</name>
<proteinExistence type="predicted"/>
<reference evidence="1 2" key="1">
    <citation type="submission" date="2020-07" db="EMBL/GenBank/DDBJ databases">
        <title>Complete Genome Sequence of an acetic acid bacterium, Acetobacter aceti JCM20276.</title>
        <authorList>
            <person name="Hirose Y."/>
            <person name="Mihara H."/>
        </authorList>
    </citation>
    <scope>NUCLEOTIDE SEQUENCE [LARGE SCALE GENOMIC DNA]</scope>
    <source>
        <strain evidence="1 2">JCM20276</strain>
    </source>
</reference>
<accession>A0A6S6PJS8</accession>
<evidence type="ECO:0000313" key="2">
    <source>
        <dbReference type="Proteomes" id="UP000515220"/>
    </source>
</evidence>
<organism evidence="1 2">
    <name type="scientific">Acetobacter aceti</name>
    <dbReference type="NCBI Taxonomy" id="435"/>
    <lineage>
        <taxon>Bacteria</taxon>
        <taxon>Pseudomonadati</taxon>
        <taxon>Pseudomonadota</taxon>
        <taxon>Alphaproteobacteria</taxon>
        <taxon>Acetobacterales</taxon>
        <taxon>Acetobacteraceae</taxon>
        <taxon>Acetobacter</taxon>
        <taxon>Acetobacter subgen. Acetobacter</taxon>
    </lineage>
</organism>
<dbReference type="RefSeq" id="WP_099347942.1">
    <property type="nucleotide sequence ID" value="NZ_BEWK01000012.1"/>
</dbReference>
<sequence>MANAPFNIGRNGRMVLIWNGARVDLPTITQFQSQPVMTALKSSPLNDKPKTYEVPNGWSGSFSVQRDSANLDDLVTDNESAFWSAATITNGTIYFYITETDGSTSTWEYTDASIAMTSAGSWSNDNIVSQGVTFTASQRVKIS</sequence>
<evidence type="ECO:0008006" key="3">
    <source>
        <dbReference type="Google" id="ProtNLM"/>
    </source>
</evidence>
<dbReference type="AlphaFoldDB" id="A0A6S6PJS8"/>
<dbReference type="EMBL" id="AP023326">
    <property type="protein sequence ID" value="BCI68088.1"/>
    <property type="molecule type" value="Genomic_DNA"/>
</dbReference>
<dbReference type="Proteomes" id="UP000515220">
    <property type="component" value="Chromosome"/>
</dbReference>
<gene>
    <name evidence="1" type="ORF">AAJCM20276_27120</name>
</gene>